<protein>
    <submittedName>
        <fullName evidence="1">Uncharacterized protein</fullName>
    </submittedName>
</protein>
<sequence length="247" mass="28513">VPAYFKIISTNVLLSSCLISLLYTMEISELSYCGIDFKVKKNGFSDVSYIFLHGDEETARMLLSEHIKGNKGRAFFIKSKEREVLLGPTMVDPNRIFSRSGAKKALKKFKPNWEPKEIDKLLTELDNSRNTFLFNLFPSEGGLLIALHNNFRGYNVKDELNNSQKHSIKKDQNPRDFIICTDLKDYKKLKQGPYNVVLQNIMENNNNGSLSWAALYNGVRYINIETRLGWLSQQRKMLKFVETSLRK</sequence>
<dbReference type="AlphaFoldDB" id="A0A382B9A9"/>
<feature type="non-terminal residue" evidence="1">
    <location>
        <position position="1"/>
    </location>
</feature>
<gene>
    <name evidence="1" type="ORF">METZ01_LOCUS163229</name>
</gene>
<dbReference type="EMBL" id="UINC01028780">
    <property type="protein sequence ID" value="SVB10375.1"/>
    <property type="molecule type" value="Genomic_DNA"/>
</dbReference>
<reference evidence="1" key="1">
    <citation type="submission" date="2018-05" db="EMBL/GenBank/DDBJ databases">
        <authorList>
            <person name="Lanie J.A."/>
            <person name="Ng W.-L."/>
            <person name="Kazmierczak K.M."/>
            <person name="Andrzejewski T.M."/>
            <person name="Davidsen T.M."/>
            <person name="Wayne K.J."/>
            <person name="Tettelin H."/>
            <person name="Glass J.I."/>
            <person name="Rusch D."/>
            <person name="Podicherti R."/>
            <person name="Tsui H.-C.T."/>
            <person name="Winkler M.E."/>
        </authorList>
    </citation>
    <scope>NUCLEOTIDE SEQUENCE</scope>
</reference>
<accession>A0A382B9A9</accession>
<organism evidence="1">
    <name type="scientific">marine metagenome</name>
    <dbReference type="NCBI Taxonomy" id="408172"/>
    <lineage>
        <taxon>unclassified sequences</taxon>
        <taxon>metagenomes</taxon>
        <taxon>ecological metagenomes</taxon>
    </lineage>
</organism>
<proteinExistence type="predicted"/>
<evidence type="ECO:0000313" key="1">
    <source>
        <dbReference type="EMBL" id="SVB10375.1"/>
    </source>
</evidence>
<name>A0A382B9A9_9ZZZZ</name>